<comment type="caution">
    <text evidence="1">The sequence shown here is derived from an EMBL/GenBank/DDBJ whole genome shotgun (WGS) entry which is preliminary data.</text>
</comment>
<gene>
    <name evidence="1" type="ORF">PN36_34490</name>
</gene>
<accession>A0A0A6RZ76</accession>
<proteinExistence type="predicted"/>
<sequence length="84" mass="9738">MEFNKRELRTIISALKLQIVVYTKIETKNDIDEEDLAEVIMDRGYTESLLSAVEYDYKQLNSQLLFQRTQQQGAMPALAHCRNG</sequence>
<evidence type="ECO:0000313" key="2">
    <source>
        <dbReference type="Proteomes" id="UP000030428"/>
    </source>
</evidence>
<dbReference type="Proteomes" id="UP000030428">
    <property type="component" value="Unassembled WGS sequence"/>
</dbReference>
<evidence type="ECO:0000313" key="1">
    <source>
        <dbReference type="EMBL" id="KHD09196.1"/>
    </source>
</evidence>
<protein>
    <submittedName>
        <fullName evidence="1">Uncharacterized protein</fullName>
    </submittedName>
</protein>
<organism evidence="1 2">
    <name type="scientific">Candidatus Thiomargarita nelsonii</name>
    <dbReference type="NCBI Taxonomy" id="1003181"/>
    <lineage>
        <taxon>Bacteria</taxon>
        <taxon>Pseudomonadati</taxon>
        <taxon>Pseudomonadota</taxon>
        <taxon>Gammaproteobacteria</taxon>
        <taxon>Thiotrichales</taxon>
        <taxon>Thiotrichaceae</taxon>
        <taxon>Thiomargarita</taxon>
    </lineage>
</organism>
<reference evidence="1 2" key="1">
    <citation type="journal article" date="2016" name="Front. Microbiol.">
        <title>Single-Cell (Meta-)Genomics of a Dimorphic Candidatus Thiomargarita nelsonii Reveals Genomic Plasticity.</title>
        <authorList>
            <person name="Flood B.E."/>
            <person name="Fliss P."/>
            <person name="Jones D.S."/>
            <person name="Dick G.J."/>
            <person name="Jain S."/>
            <person name="Kaster A.K."/>
            <person name="Winkel M."/>
            <person name="Mussmann M."/>
            <person name="Bailey J."/>
        </authorList>
    </citation>
    <scope>NUCLEOTIDE SEQUENCE [LARGE SCALE GENOMIC DNA]</scope>
    <source>
        <strain evidence="1">Hydrate Ridge</strain>
    </source>
</reference>
<name>A0A0A6RZ76_9GAMM</name>
<keyword evidence="2" id="KW-1185">Reference proteome</keyword>
<dbReference type="EMBL" id="JSZA02000385">
    <property type="protein sequence ID" value="KHD09196.1"/>
    <property type="molecule type" value="Genomic_DNA"/>
</dbReference>
<dbReference type="AlphaFoldDB" id="A0A0A6RZ76"/>